<organism evidence="1 2">
    <name type="scientific">Streptococcus constellatus</name>
    <dbReference type="NCBI Taxonomy" id="76860"/>
    <lineage>
        <taxon>Bacteria</taxon>
        <taxon>Bacillati</taxon>
        <taxon>Bacillota</taxon>
        <taxon>Bacilli</taxon>
        <taxon>Lactobacillales</taxon>
        <taxon>Streptococcaceae</taxon>
        <taxon>Streptococcus</taxon>
        <taxon>Streptococcus anginosus group</taxon>
    </lineage>
</organism>
<proteinExistence type="predicted"/>
<dbReference type="InterPro" id="IPR013324">
    <property type="entry name" value="RNA_pol_sigma_r3/r4-like"/>
</dbReference>
<name>A0A0C1K4S2_STRCV</name>
<dbReference type="InterPro" id="IPR036388">
    <property type="entry name" value="WH-like_DNA-bd_sf"/>
</dbReference>
<dbReference type="SUPFAM" id="SSF88659">
    <property type="entry name" value="Sigma3 and sigma4 domains of RNA polymerase sigma factors"/>
    <property type="match status" value="1"/>
</dbReference>
<comment type="caution">
    <text evidence="1">The sequence shown here is derived from an EMBL/GenBank/DDBJ whole genome shotgun (WGS) entry which is preliminary data.</text>
</comment>
<dbReference type="InterPro" id="IPR006523">
    <property type="entry name" value="RinA"/>
</dbReference>
<evidence type="ECO:0000313" key="1">
    <source>
        <dbReference type="EMBL" id="KIC77995.1"/>
    </source>
</evidence>
<evidence type="ECO:0000313" key="2">
    <source>
        <dbReference type="Proteomes" id="UP000031339"/>
    </source>
</evidence>
<gene>
    <name evidence="1" type="ORF">RN79_06730</name>
</gene>
<dbReference type="NCBIfam" id="TIGR01636">
    <property type="entry name" value="phage_rinA"/>
    <property type="match status" value="1"/>
</dbReference>
<dbReference type="EMBL" id="JWIY01000002">
    <property type="protein sequence ID" value="KIC77995.1"/>
    <property type="molecule type" value="Genomic_DNA"/>
</dbReference>
<dbReference type="AlphaFoldDB" id="A0A0C1K4S2"/>
<sequence>MKALNNRELYNLDQELFKFKGIERAIWIRRAELMSSNGEEIVGSRGGGISKPTESTVIKLSTDVPLRNLELFKETVETFMKELTAEQRDIFELRWGQACLDWEEIAEKMHISTATVYRKRNNILETYARTKGIL</sequence>
<reference evidence="1 2" key="1">
    <citation type="submission" date="2014-12" db="EMBL/GenBank/DDBJ databases">
        <title>Partial genome sequence of Streptococcus constellatus KCOM 1650 (= ChDC B144).</title>
        <authorList>
            <person name="Kook J.-K."/>
            <person name="Park S.-N."/>
            <person name="Lim Y.K."/>
            <person name="Jo E."/>
        </authorList>
    </citation>
    <scope>NUCLEOTIDE SEQUENCE [LARGE SCALE GENOMIC DNA]</scope>
    <source>
        <strain evidence="1 2">KCOM 1650</strain>
    </source>
</reference>
<accession>A0A0C1K4S2</accession>
<dbReference type="RefSeq" id="WP_039677591.1">
    <property type="nucleotide sequence ID" value="NZ_JWIY01000002.1"/>
</dbReference>
<protein>
    <submittedName>
        <fullName evidence="1">Transcriptional regulator</fullName>
    </submittedName>
</protein>
<dbReference type="Proteomes" id="UP000031339">
    <property type="component" value="Unassembled WGS sequence"/>
</dbReference>
<dbReference type="OrthoDB" id="2220315at2"/>
<dbReference type="Gene3D" id="1.10.10.10">
    <property type="entry name" value="Winged helix-like DNA-binding domain superfamily/Winged helix DNA-binding domain"/>
    <property type="match status" value="1"/>
</dbReference>